<name>A0ABD6AV96_9EURY</name>
<feature type="region of interest" description="Disordered" evidence="1">
    <location>
        <begin position="90"/>
        <end position="110"/>
    </location>
</feature>
<organism evidence="2 3">
    <name type="scientific">Halomarina rubra</name>
    <dbReference type="NCBI Taxonomy" id="2071873"/>
    <lineage>
        <taxon>Archaea</taxon>
        <taxon>Methanobacteriati</taxon>
        <taxon>Methanobacteriota</taxon>
        <taxon>Stenosarchaea group</taxon>
        <taxon>Halobacteria</taxon>
        <taxon>Halobacteriales</taxon>
        <taxon>Natronomonadaceae</taxon>
        <taxon>Halomarina</taxon>
    </lineage>
</organism>
<proteinExistence type="predicted"/>
<accession>A0ABD6AV96</accession>
<keyword evidence="3" id="KW-1185">Reference proteome</keyword>
<dbReference type="Proteomes" id="UP001597187">
    <property type="component" value="Unassembled WGS sequence"/>
</dbReference>
<sequence>MDDTTRGGDGGSPRFAAALRRLKREGARLLVTGEVNAAVHARQTRLLLGSPREERVRVLALVGGSSPSRFLPDGVAPTDDDVAVVTHGDTRSTAADVSSTDADVSPSSAGEFPTDRLDGFSAAVQSAVDCQRTVHGPLSPAELRVGVVGAGGLLDGTGVDRVTRTLDALGECVVDRRGMFHCHVSGPVDAPETAALGAAFDARIDLRQRDGLPPEQRWTLPALDESSEWMLL</sequence>
<dbReference type="Pfam" id="PF24336">
    <property type="entry name" value="DUF7504"/>
    <property type="match status" value="1"/>
</dbReference>
<evidence type="ECO:0000313" key="3">
    <source>
        <dbReference type="Proteomes" id="UP001597187"/>
    </source>
</evidence>
<gene>
    <name evidence="2" type="ORF">ACFSBT_10360</name>
</gene>
<dbReference type="AlphaFoldDB" id="A0ABD6AV96"/>
<protein>
    <submittedName>
        <fullName evidence="2">Uncharacterized protein</fullName>
    </submittedName>
</protein>
<evidence type="ECO:0000256" key="1">
    <source>
        <dbReference type="SAM" id="MobiDB-lite"/>
    </source>
</evidence>
<comment type="caution">
    <text evidence="2">The sequence shown here is derived from an EMBL/GenBank/DDBJ whole genome shotgun (WGS) entry which is preliminary data.</text>
</comment>
<dbReference type="InterPro" id="IPR055927">
    <property type="entry name" value="DUF7504"/>
</dbReference>
<dbReference type="RefSeq" id="WP_250873655.1">
    <property type="nucleotide sequence ID" value="NZ_JALXFV010000005.1"/>
</dbReference>
<feature type="compositionally biased region" description="Polar residues" evidence="1">
    <location>
        <begin position="91"/>
        <end position="108"/>
    </location>
</feature>
<dbReference type="EMBL" id="JBHUDC010000005">
    <property type="protein sequence ID" value="MFD1513682.1"/>
    <property type="molecule type" value="Genomic_DNA"/>
</dbReference>
<evidence type="ECO:0000313" key="2">
    <source>
        <dbReference type="EMBL" id="MFD1513682.1"/>
    </source>
</evidence>
<reference evidence="2 3" key="1">
    <citation type="journal article" date="2019" name="Int. J. Syst. Evol. Microbiol.">
        <title>The Global Catalogue of Microorganisms (GCM) 10K type strain sequencing project: providing services to taxonomists for standard genome sequencing and annotation.</title>
        <authorList>
            <consortium name="The Broad Institute Genomics Platform"/>
            <consortium name="The Broad Institute Genome Sequencing Center for Infectious Disease"/>
            <person name="Wu L."/>
            <person name="Ma J."/>
        </authorList>
    </citation>
    <scope>NUCLEOTIDE SEQUENCE [LARGE SCALE GENOMIC DNA]</scope>
    <source>
        <strain evidence="2 3">CGMCC 1.12563</strain>
    </source>
</reference>